<dbReference type="GO" id="GO:0005634">
    <property type="term" value="C:nucleus"/>
    <property type="evidence" value="ECO:0007669"/>
    <property type="project" value="UniProtKB-SubCell"/>
</dbReference>
<dbReference type="PROSITE" id="PS00028">
    <property type="entry name" value="ZINC_FINGER_C2H2_1"/>
    <property type="match status" value="5"/>
</dbReference>
<feature type="region of interest" description="Disordered" evidence="12">
    <location>
        <begin position="123"/>
        <end position="144"/>
    </location>
</feature>
<feature type="domain" description="C2H2-type" evidence="13">
    <location>
        <begin position="212"/>
        <end position="240"/>
    </location>
</feature>
<evidence type="ECO:0000256" key="4">
    <source>
        <dbReference type="ARBA" id="ARBA00022771"/>
    </source>
</evidence>
<name>A0A3P9IPS4_ORYLA</name>
<dbReference type="FunFam" id="3.30.160.60:FF:000082">
    <property type="entry name" value="Putative zinc finger E-box-binding homeobox 2"/>
    <property type="match status" value="1"/>
</dbReference>
<dbReference type="Pfam" id="PF05605">
    <property type="entry name" value="zf-Di19"/>
    <property type="match status" value="1"/>
</dbReference>
<protein>
    <recommendedName>
        <fullName evidence="13">C2H2-type domain-containing protein</fullName>
    </recommendedName>
</protein>
<feature type="domain" description="C2H2-type" evidence="13">
    <location>
        <begin position="1002"/>
        <end position="1029"/>
    </location>
</feature>
<dbReference type="SUPFAM" id="SSF57667">
    <property type="entry name" value="beta-beta-alpha zinc fingers"/>
    <property type="match status" value="4"/>
</dbReference>
<dbReference type="PROSITE" id="PS50157">
    <property type="entry name" value="ZINC_FINGER_C2H2_2"/>
    <property type="match status" value="6"/>
</dbReference>
<keyword evidence="8" id="KW-0371">Homeobox</keyword>
<evidence type="ECO:0000313" key="14">
    <source>
        <dbReference type="Ensembl" id="ENSORLP00015021894.1"/>
    </source>
</evidence>
<feature type="region of interest" description="Disordered" evidence="12">
    <location>
        <begin position="1064"/>
        <end position="1084"/>
    </location>
</feature>
<dbReference type="Pfam" id="PF00096">
    <property type="entry name" value="zf-C2H2"/>
    <property type="match status" value="2"/>
</dbReference>
<keyword evidence="5" id="KW-0862">Zinc</keyword>
<reference evidence="14 15" key="2">
    <citation type="submission" date="2017-04" db="EMBL/GenBank/DDBJ databases">
        <title>CpG methylation of centromeres and impact of large insertions on vertebrate speciation.</title>
        <authorList>
            <person name="Ichikawa K."/>
            <person name="Yoshimura J."/>
            <person name="Morishita S."/>
        </authorList>
    </citation>
    <scope>NUCLEOTIDE SEQUENCE</scope>
    <source>
        <strain evidence="14 15">HSOK</strain>
    </source>
</reference>
<keyword evidence="9" id="KW-0804">Transcription</keyword>
<dbReference type="FunFam" id="3.30.160.60:FF:000013">
    <property type="entry name" value="Putative zinc finger E-box-binding homeobox 2"/>
    <property type="match status" value="2"/>
</dbReference>
<feature type="domain" description="C2H2-type" evidence="13">
    <location>
        <begin position="974"/>
        <end position="1001"/>
    </location>
</feature>
<dbReference type="PANTHER" id="PTHR24391:SF11">
    <property type="entry name" value="ZINC FINGER E-BOX-BINDING HOMEOBOX 2"/>
    <property type="match status" value="1"/>
</dbReference>
<feature type="compositionally biased region" description="Basic and acidic residues" evidence="12">
    <location>
        <begin position="532"/>
        <end position="545"/>
    </location>
</feature>
<dbReference type="GO" id="GO:0003700">
    <property type="term" value="F:DNA-binding transcription factor activity"/>
    <property type="evidence" value="ECO:0007669"/>
    <property type="project" value="UniProtKB-ARBA"/>
</dbReference>
<dbReference type="AlphaFoldDB" id="A0A3P9IPS4"/>
<comment type="subcellular location">
    <subcellularLocation>
        <location evidence="1">Nucleus</location>
    </subcellularLocation>
</comment>
<evidence type="ECO:0000259" key="13">
    <source>
        <dbReference type="PROSITE" id="PS50157"/>
    </source>
</evidence>
<reference evidence="14" key="3">
    <citation type="submission" date="2025-08" db="UniProtKB">
        <authorList>
            <consortium name="Ensembl"/>
        </authorList>
    </citation>
    <scope>IDENTIFICATION</scope>
    <source>
        <strain evidence="14">HSOK</strain>
    </source>
</reference>
<keyword evidence="10" id="KW-0539">Nucleus</keyword>
<evidence type="ECO:0000256" key="6">
    <source>
        <dbReference type="ARBA" id="ARBA00023015"/>
    </source>
</evidence>
<dbReference type="GO" id="GO:0008270">
    <property type="term" value="F:zinc ion binding"/>
    <property type="evidence" value="ECO:0007669"/>
    <property type="project" value="UniProtKB-KW"/>
</dbReference>
<dbReference type="InterPro" id="IPR013087">
    <property type="entry name" value="Znf_C2H2_type"/>
</dbReference>
<dbReference type="GO" id="GO:0000122">
    <property type="term" value="P:negative regulation of transcription by RNA polymerase II"/>
    <property type="evidence" value="ECO:0007669"/>
    <property type="project" value="UniProtKB-ARBA"/>
</dbReference>
<feature type="compositionally biased region" description="Acidic residues" evidence="12">
    <location>
        <begin position="1154"/>
        <end position="1170"/>
    </location>
</feature>
<feature type="compositionally biased region" description="Basic and acidic residues" evidence="12">
    <location>
        <begin position="129"/>
        <end position="144"/>
    </location>
</feature>
<evidence type="ECO:0000256" key="5">
    <source>
        <dbReference type="ARBA" id="ARBA00022833"/>
    </source>
</evidence>
<evidence type="ECO:0000256" key="3">
    <source>
        <dbReference type="ARBA" id="ARBA00022737"/>
    </source>
</evidence>
<keyword evidence="4 11" id="KW-0863">Zinc-finger</keyword>
<reference key="1">
    <citation type="journal article" date="2007" name="Nature">
        <title>The medaka draft genome and insights into vertebrate genome evolution.</title>
        <authorList>
            <person name="Kasahara M."/>
            <person name="Naruse K."/>
            <person name="Sasaki S."/>
            <person name="Nakatani Y."/>
            <person name="Qu W."/>
            <person name="Ahsan B."/>
            <person name="Yamada T."/>
            <person name="Nagayasu Y."/>
            <person name="Doi K."/>
            <person name="Kasai Y."/>
            <person name="Jindo T."/>
            <person name="Kobayashi D."/>
            <person name="Shimada A."/>
            <person name="Toyoda A."/>
            <person name="Kuroki Y."/>
            <person name="Fujiyama A."/>
            <person name="Sasaki T."/>
            <person name="Shimizu A."/>
            <person name="Asakawa S."/>
            <person name="Shimizu N."/>
            <person name="Hashimoto S."/>
            <person name="Yang J."/>
            <person name="Lee Y."/>
            <person name="Matsushima K."/>
            <person name="Sugano S."/>
            <person name="Sakaizumi M."/>
            <person name="Narita T."/>
            <person name="Ohishi K."/>
            <person name="Haga S."/>
            <person name="Ohta F."/>
            <person name="Nomoto H."/>
            <person name="Nogata K."/>
            <person name="Morishita T."/>
            <person name="Endo T."/>
            <person name="Shin-I T."/>
            <person name="Takeda H."/>
            <person name="Morishita S."/>
            <person name="Kohara Y."/>
        </authorList>
    </citation>
    <scope>NUCLEOTIDE SEQUENCE [LARGE SCALE GENOMIC DNA]</scope>
    <source>
        <strain>Hd-rR</strain>
    </source>
</reference>
<evidence type="ECO:0000256" key="2">
    <source>
        <dbReference type="ARBA" id="ARBA00022723"/>
    </source>
</evidence>
<dbReference type="FunFam" id="3.30.160.60:FF:000744">
    <property type="entry name" value="zinc finger E-box-binding homeobox 1"/>
    <property type="match status" value="1"/>
</dbReference>
<dbReference type="Ensembl" id="ENSORLT00015014377.1">
    <property type="protein sequence ID" value="ENSORLP00015021894.1"/>
    <property type="gene ID" value="ENSORLG00015001017.1"/>
</dbReference>
<organism evidence="14 15">
    <name type="scientific">Oryzias latipes</name>
    <name type="common">Japanese rice fish</name>
    <name type="synonym">Japanese killifish</name>
    <dbReference type="NCBI Taxonomy" id="8090"/>
    <lineage>
        <taxon>Eukaryota</taxon>
        <taxon>Metazoa</taxon>
        <taxon>Chordata</taxon>
        <taxon>Craniata</taxon>
        <taxon>Vertebrata</taxon>
        <taxon>Euteleostomi</taxon>
        <taxon>Actinopterygii</taxon>
        <taxon>Neopterygii</taxon>
        <taxon>Teleostei</taxon>
        <taxon>Neoteleostei</taxon>
        <taxon>Acanthomorphata</taxon>
        <taxon>Ovalentaria</taxon>
        <taxon>Atherinomorphae</taxon>
        <taxon>Beloniformes</taxon>
        <taxon>Adrianichthyidae</taxon>
        <taxon>Oryziinae</taxon>
        <taxon>Oryzias</taxon>
    </lineage>
</organism>
<dbReference type="InterPro" id="IPR036236">
    <property type="entry name" value="Znf_C2H2_sf"/>
</dbReference>
<evidence type="ECO:0000256" key="1">
    <source>
        <dbReference type="ARBA" id="ARBA00004123"/>
    </source>
</evidence>
<keyword evidence="2" id="KW-0479">Metal-binding</keyword>
<feature type="region of interest" description="Disordered" evidence="12">
    <location>
        <begin position="1119"/>
        <end position="1177"/>
    </location>
</feature>
<feature type="domain" description="C2H2-type" evidence="13">
    <location>
        <begin position="242"/>
        <end position="269"/>
    </location>
</feature>
<reference evidence="14" key="4">
    <citation type="submission" date="2025-09" db="UniProtKB">
        <authorList>
            <consortium name="Ensembl"/>
        </authorList>
    </citation>
    <scope>IDENTIFICATION</scope>
    <source>
        <strain evidence="14">HSOK</strain>
    </source>
</reference>
<dbReference type="Gene3D" id="3.30.160.60">
    <property type="entry name" value="Classic Zinc Finger"/>
    <property type="match status" value="6"/>
</dbReference>
<dbReference type="Proteomes" id="UP000265200">
    <property type="component" value="Chromosome 21"/>
</dbReference>
<dbReference type="InterPro" id="IPR051574">
    <property type="entry name" value="ZnF_E-box_Homeobox"/>
</dbReference>
<feature type="domain" description="C2H2-type" evidence="13">
    <location>
        <begin position="283"/>
        <end position="310"/>
    </location>
</feature>
<keyword evidence="3" id="KW-0677">Repeat</keyword>
<sequence length="1177" mass="131374">MRSSGRGAAPRAFTSKPKWTPNLGANEVWVDFLTNQEIMEDGPRCKRRKQANPRKKNVLSYDPVVEKNSGSNEDNLAPLSDDSSFSSRTAEGGGGSEDEEAASPGGLLALDVSPREANGLLSYQVQSEDSSHLTKPLDRGSKPNDYFLKEEFEDSDDDSAAIVEYLQRNDTIIIYPEAPEEAKTLRTAEATSPKENKHGSLSDPTDDFAQLLTCPYCERGYKRLTSLKEHIMNRHKKSDESFACQLCTGTFDSSSLLDRHMTTHKLGREKPPPLSEEAENRKFKCSECGKAFKYKHHLKEHLRIHSGEKPYECSNCKKRFSHSGSYSSHISSKKCIGLLTLNGQVHNGNFSKSCSFPRSRTLSPESPTIPRLHPKLENGQPLFSQIQQGQPHVRGEPNYLSDYHLLMASQHVFEGTRVYLNGHGLSSLGIHSSPQSSLSHLGSMEVDLPLLSYTNPPVGSLSEVQKLLHIMDNNGCRQNPEKMSQMKAYMKELEAQIQAQAGFPAVTHSSPTRSITDYTLKKVREAKSLINKEKKQVRDKKEKSNHSGSLCSEEKSLDEQTLFLPFCCQFCKETFPGPIALHQHERYLCKMNEEIRGVLEPAENLLAGRQRTLVDELSLSDGATSPTHLLKDHFSVLNACFAVNTEPSIEEVGKLSHAVAGPQEFVKEWFANYESQNHQMGSVRKKSLLPNHSAHDQHLGHSPKSLLTVDMHCGLTNGNSSQKLEKTNHFGASRKAAGVMPHELPDIIKDNTLSPLNLSNFPSHSTFSKNSQIRSNTPNSLISEETLGDIPLDLSLPRNVEQKLVSVEEKQVRPKGLMPKCNVKLAEKEQACGPSDLISVKTEVLDSDIKGNFGHQPENSASPLFGIDPFYGGSAYTPLSPHGAFTPPTFRSSTQSTNVGLRGLSGLNPMSLLPHMAYTYTAGTTFAEMQQQKYQHKGELLDKTADYLSGLDNLTDSNSMLSRKKIKKTESGMYACDLCDKTFQKTSSLLRHKYEHTGKRPHQCQTCKKAFKHKHHLIEHSRLHSGEKPYQCDKCGKRFSHSGSYSQHMNHRYSYCKREADEREAAEREAQEQGVSGLLNGGLEPSERMIRTTYLQKLEPLGSLQPNDQEEPCNNVILRDGRETGAGQDEKEVDSGKLMELTDRQAASFMKKEEEEELSLIDMTTDEEADQRDVTEK</sequence>
<proteinExistence type="predicted"/>
<dbReference type="InterPro" id="IPR008598">
    <property type="entry name" value="Di19_Zn-bd"/>
</dbReference>
<evidence type="ECO:0000256" key="11">
    <source>
        <dbReference type="PROSITE-ProRule" id="PRU00042"/>
    </source>
</evidence>
<feature type="compositionally biased region" description="Basic and acidic residues" evidence="12">
    <location>
        <begin position="1119"/>
        <end position="1143"/>
    </location>
</feature>
<evidence type="ECO:0000256" key="9">
    <source>
        <dbReference type="ARBA" id="ARBA00023163"/>
    </source>
</evidence>
<dbReference type="Gene3D" id="1.10.10.60">
    <property type="entry name" value="Homeodomain-like"/>
    <property type="match status" value="1"/>
</dbReference>
<accession>A0A3P9IPS4</accession>
<feature type="region of interest" description="Disordered" evidence="12">
    <location>
        <begin position="39"/>
        <end position="103"/>
    </location>
</feature>
<keyword evidence="7" id="KW-0238">DNA-binding</keyword>
<evidence type="ECO:0000256" key="7">
    <source>
        <dbReference type="ARBA" id="ARBA00023125"/>
    </source>
</evidence>
<feature type="region of interest" description="Disordered" evidence="12">
    <location>
        <begin position="532"/>
        <end position="551"/>
    </location>
</feature>
<evidence type="ECO:0000256" key="12">
    <source>
        <dbReference type="SAM" id="MobiDB-lite"/>
    </source>
</evidence>
<dbReference type="SMART" id="SM00355">
    <property type="entry name" value="ZnF_C2H2"/>
    <property type="match status" value="8"/>
</dbReference>
<feature type="domain" description="C2H2-type" evidence="13">
    <location>
        <begin position="1030"/>
        <end position="1058"/>
    </location>
</feature>
<evidence type="ECO:0000256" key="8">
    <source>
        <dbReference type="ARBA" id="ARBA00023155"/>
    </source>
</evidence>
<dbReference type="GO" id="GO:0003677">
    <property type="term" value="F:DNA binding"/>
    <property type="evidence" value="ECO:0007669"/>
    <property type="project" value="UniProtKB-KW"/>
</dbReference>
<dbReference type="PANTHER" id="PTHR24391">
    <property type="entry name" value="HISTONE H4 TRANSCRIPTION FACTOR-RELATED"/>
    <property type="match status" value="1"/>
</dbReference>
<feature type="region of interest" description="Disordered" evidence="12">
    <location>
        <begin position="1"/>
        <end position="25"/>
    </location>
</feature>
<evidence type="ECO:0000313" key="15">
    <source>
        <dbReference type="Proteomes" id="UP000265200"/>
    </source>
</evidence>
<evidence type="ECO:0000256" key="10">
    <source>
        <dbReference type="ARBA" id="ARBA00023242"/>
    </source>
</evidence>
<feature type="compositionally biased region" description="Basic residues" evidence="12">
    <location>
        <begin position="45"/>
        <end position="57"/>
    </location>
</feature>
<keyword evidence="6" id="KW-0805">Transcription regulation</keyword>